<proteinExistence type="predicted"/>
<name>A0ABQ4FTX1_9ACTN</name>
<gene>
    <name evidence="1" type="ORF">Mco01_12070</name>
</gene>
<dbReference type="Proteomes" id="UP000603904">
    <property type="component" value="Unassembled WGS sequence"/>
</dbReference>
<comment type="caution">
    <text evidence="1">The sequence shown here is derived from an EMBL/GenBank/DDBJ whole genome shotgun (WGS) entry which is preliminary data.</text>
</comment>
<accession>A0ABQ4FTX1</accession>
<reference evidence="1 2" key="1">
    <citation type="submission" date="2021-01" db="EMBL/GenBank/DDBJ databases">
        <title>Whole genome shotgun sequence of Microbispora corallina NBRC 16416.</title>
        <authorList>
            <person name="Komaki H."/>
            <person name="Tamura T."/>
        </authorList>
    </citation>
    <scope>NUCLEOTIDE SEQUENCE [LARGE SCALE GENOMIC DNA]</scope>
    <source>
        <strain evidence="1 2">NBRC 16416</strain>
    </source>
</reference>
<evidence type="ECO:0000313" key="2">
    <source>
        <dbReference type="Proteomes" id="UP000603904"/>
    </source>
</evidence>
<keyword evidence="2" id="KW-1185">Reference proteome</keyword>
<protein>
    <submittedName>
        <fullName evidence="1">Uncharacterized protein</fullName>
    </submittedName>
</protein>
<sequence length="245" mass="26721">MSPVLPALRRSQDTGLDYYLVLPEGGPHGSSASRVEGIVVEEFDLAGDFTTTALNGAGWTAADGEWWSSAAFGREMRRDPRLRSRVVAARRQEAEAAYRRLGGGDLPDETGLRARFRDPQPLPVAPPLRFGPADVPEGYHDRRVYRLLFAGEPDDGCPGRLRGLWGMTPPDDRADPGVAGRAGRRTARDAFTWDLRRIGPGVAWSLDLTACLGTSSDAALGPLLRELTTTMRHEGLIPVTVERFS</sequence>
<evidence type="ECO:0000313" key="1">
    <source>
        <dbReference type="EMBL" id="GIH38207.1"/>
    </source>
</evidence>
<organism evidence="1 2">
    <name type="scientific">Microbispora corallina</name>
    <dbReference type="NCBI Taxonomy" id="83302"/>
    <lineage>
        <taxon>Bacteria</taxon>
        <taxon>Bacillati</taxon>
        <taxon>Actinomycetota</taxon>
        <taxon>Actinomycetes</taxon>
        <taxon>Streptosporangiales</taxon>
        <taxon>Streptosporangiaceae</taxon>
        <taxon>Microbispora</taxon>
    </lineage>
</organism>
<dbReference type="EMBL" id="BOOC01000003">
    <property type="protein sequence ID" value="GIH38207.1"/>
    <property type="molecule type" value="Genomic_DNA"/>
</dbReference>